<evidence type="ECO:0000259" key="2">
    <source>
        <dbReference type="PROSITE" id="PS51352"/>
    </source>
</evidence>
<dbReference type="Pfam" id="PF06201">
    <property type="entry name" value="PITH"/>
    <property type="match status" value="1"/>
</dbReference>
<dbReference type="InterPro" id="IPR036249">
    <property type="entry name" value="Thioredoxin-like_sf"/>
</dbReference>
<dbReference type="PROSITE" id="PS51352">
    <property type="entry name" value="THIOREDOXIN_2"/>
    <property type="match status" value="1"/>
</dbReference>
<organism evidence="4 5">
    <name type="scientific">Smittium angustum</name>
    <dbReference type="NCBI Taxonomy" id="133377"/>
    <lineage>
        <taxon>Eukaryota</taxon>
        <taxon>Fungi</taxon>
        <taxon>Fungi incertae sedis</taxon>
        <taxon>Zoopagomycota</taxon>
        <taxon>Kickxellomycotina</taxon>
        <taxon>Harpellomycetes</taxon>
        <taxon>Harpellales</taxon>
        <taxon>Legeriomycetaceae</taxon>
        <taxon>Smittium</taxon>
    </lineage>
</organism>
<gene>
    <name evidence="4" type="ORF">BB558_000272</name>
</gene>
<feature type="domain" description="PITH" evidence="3">
    <location>
        <begin position="116"/>
        <end position="287"/>
    </location>
</feature>
<dbReference type="InterPro" id="IPR008979">
    <property type="entry name" value="Galactose-bd-like_sf"/>
</dbReference>
<comment type="caution">
    <text evidence="4">The sequence shown here is derived from an EMBL/GenBank/DDBJ whole genome shotgun (WGS) entry which is preliminary data.</text>
</comment>
<dbReference type="SUPFAM" id="SSF52833">
    <property type="entry name" value="Thioredoxin-like"/>
    <property type="match status" value="1"/>
</dbReference>
<evidence type="ECO:0000256" key="1">
    <source>
        <dbReference type="ARBA" id="ARBA00023157"/>
    </source>
</evidence>
<dbReference type="PROSITE" id="PS51532">
    <property type="entry name" value="PITH"/>
    <property type="match status" value="1"/>
</dbReference>
<dbReference type="GO" id="GO:0005737">
    <property type="term" value="C:cytoplasm"/>
    <property type="evidence" value="ECO:0007669"/>
    <property type="project" value="UniProtKB-ARBA"/>
</dbReference>
<feature type="domain" description="Thioredoxin" evidence="2">
    <location>
        <begin position="1"/>
        <end position="130"/>
    </location>
</feature>
<proteinExistence type="predicted"/>
<keyword evidence="5" id="KW-1185">Reference proteome</keyword>
<dbReference type="PANTHER" id="PTHR46115">
    <property type="entry name" value="THIOREDOXIN-LIKE PROTEIN 1"/>
    <property type="match status" value="1"/>
</dbReference>
<dbReference type="InterPro" id="IPR013766">
    <property type="entry name" value="Thioredoxin_domain"/>
</dbReference>
<dbReference type="PRINTS" id="PR00421">
    <property type="entry name" value="THIOREDOXIN"/>
</dbReference>
<dbReference type="EMBL" id="MBFU01000011">
    <property type="protein sequence ID" value="PWA03603.1"/>
    <property type="molecule type" value="Genomic_DNA"/>
</dbReference>
<name>A0A2U1JF82_SMIAN</name>
<evidence type="ECO:0000259" key="3">
    <source>
        <dbReference type="PROSITE" id="PS51532"/>
    </source>
</evidence>
<dbReference type="InterPro" id="IPR037047">
    <property type="entry name" value="PITH_dom_sf"/>
</dbReference>
<dbReference type="InterPro" id="IPR010400">
    <property type="entry name" value="PITH_dom"/>
</dbReference>
<dbReference type="Pfam" id="PF00085">
    <property type="entry name" value="Thioredoxin"/>
    <property type="match status" value="1"/>
</dbReference>
<dbReference type="Gene3D" id="3.40.30.10">
    <property type="entry name" value="Glutaredoxin"/>
    <property type="match status" value="1"/>
</dbReference>
<dbReference type="AlphaFoldDB" id="A0A2U1JF82"/>
<dbReference type="PROSITE" id="PS00194">
    <property type="entry name" value="THIOREDOXIN_1"/>
    <property type="match status" value="1"/>
</dbReference>
<dbReference type="CDD" id="cd02947">
    <property type="entry name" value="TRX_family"/>
    <property type="match status" value="1"/>
</dbReference>
<dbReference type="FunFam" id="3.40.30.10:FF:000245">
    <property type="entry name" value="Thioredoxin"/>
    <property type="match status" value="1"/>
</dbReference>
<keyword evidence="1" id="KW-1015">Disulfide bond</keyword>
<evidence type="ECO:0000313" key="4">
    <source>
        <dbReference type="EMBL" id="PWA03603.1"/>
    </source>
</evidence>
<reference evidence="4 5" key="1">
    <citation type="journal article" date="2018" name="MBio">
        <title>Comparative Genomics Reveals the Core Gene Toolbox for the Fungus-Insect Symbiosis.</title>
        <authorList>
            <person name="Wang Y."/>
            <person name="Stata M."/>
            <person name="Wang W."/>
            <person name="Stajich J.E."/>
            <person name="White M.M."/>
            <person name="Moncalvo J.M."/>
        </authorList>
    </citation>
    <scope>NUCLEOTIDE SEQUENCE [LARGE SCALE GENOMIC DNA]</scope>
    <source>
        <strain evidence="4 5">AUS-126-30</strain>
    </source>
</reference>
<dbReference type="Gene3D" id="2.60.120.470">
    <property type="entry name" value="PITH domain"/>
    <property type="match status" value="1"/>
</dbReference>
<evidence type="ECO:0008006" key="6">
    <source>
        <dbReference type="Google" id="ProtNLM"/>
    </source>
</evidence>
<evidence type="ECO:0000313" key="5">
    <source>
        <dbReference type="Proteomes" id="UP000245591"/>
    </source>
</evidence>
<dbReference type="SUPFAM" id="SSF49785">
    <property type="entry name" value="Galactose-binding domain-like"/>
    <property type="match status" value="1"/>
</dbReference>
<dbReference type="InterPro" id="IPR017937">
    <property type="entry name" value="Thioredoxin_CS"/>
</dbReference>
<sequence>MSVRHIKSESEFKKLMEDSTRNLVIIKFTAEWCGPCKTIAPIYAKLASENKNIIFSEVDVDECQDIASLCGVSAMPTFQFFKNMKNVETFMGADPQKLIGNIKKHSEPNQTAEKSPSFNGCHDHIDLNQFIIKKELECLNYSTETACENILMSNNTAIHSDVDEQILIHISFSQPVKLFAIKITPSKGHLEKAPKVVKLFTNRPYMGFEDTDSIEPTDTIEYTSEIYKGDGIIKARYVRFQNVSKLSIFIQDNLEDDTETVLNKVTLIGTPLQSNDFSAVTKQENTDN</sequence>
<accession>A0A2U1JF82</accession>
<dbReference type="Proteomes" id="UP000245591">
    <property type="component" value="Unassembled WGS sequence"/>
</dbReference>
<protein>
    <recommendedName>
        <fullName evidence="6">PITH domain-containing protein</fullName>
    </recommendedName>
</protein>